<proteinExistence type="predicted"/>
<evidence type="ECO:0000313" key="2">
    <source>
        <dbReference type="EMBL" id="KAF4952328.1"/>
    </source>
</evidence>
<gene>
    <name evidence="2" type="ORF">FSARC_12671</name>
</gene>
<feature type="coiled-coil region" evidence="1">
    <location>
        <begin position="34"/>
        <end position="89"/>
    </location>
</feature>
<keyword evidence="1" id="KW-0175">Coiled coil</keyword>
<evidence type="ECO:0000313" key="3">
    <source>
        <dbReference type="Proteomes" id="UP000622797"/>
    </source>
</evidence>
<dbReference type="Proteomes" id="UP000622797">
    <property type="component" value="Unassembled WGS sequence"/>
</dbReference>
<dbReference type="EMBL" id="JABEXW010000886">
    <property type="protein sequence ID" value="KAF4952328.1"/>
    <property type="molecule type" value="Genomic_DNA"/>
</dbReference>
<name>A0A8H4T6V6_9HYPO</name>
<sequence length="100" mass="11512">MILPVTVVVLHQSAIDQIRDTIHVEFENSFGKFKEEFKKEFDKTDEELDMAGKNFDRNFDKLNKLNKTLDQLLEKLDKLNAHVGTIQSRLGSSTLPKHAL</sequence>
<reference evidence="2" key="1">
    <citation type="journal article" date="2020" name="BMC Genomics">
        <title>Correction to: Identification and distribution of gene clusters required for synthesis of sphingolipid metabolism inhibitors in diverse species of the filamentous fungus Fusarium.</title>
        <authorList>
            <person name="Kim H.S."/>
            <person name="Lohmar J.M."/>
            <person name="Busman M."/>
            <person name="Brown D.W."/>
            <person name="Naumann T.A."/>
            <person name="Divon H.H."/>
            <person name="Lysoe E."/>
            <person name="Uhlig S."/>
            <person name="Proctor R.H."/>
        </authorList>
    </citation>
    <scope>NUCLEOTIDE SEQUENCE</scope>
    <source>
        <strain evidence="2">NRRL 20472</strain>
    </source>
</reference>
<comment type="caution">
    <text evidence="2">The sequence shown here is derived from an EMBL/GenBank/DDBJ whole genome shotgun (WGS) entry which is preliminary data.</text>
</comment>
<reference evidence="2" key="2">
    <citation type="submission" date="2020-05" db="EMBL/GenBank/DDBJ databases">
        <authorList>
            <person name="Kim H.-S."/>
            <person name="Proctor R.H."/>
            <person name="Brown D.W."/>
        </authorList>
    </citation>
    <scope>NUCLEOTIDE SEQUENCE</scope>
    <source>
        <strain evidence="2">NRRL 20472</strain>
    </source>
</reference>
<organism evidence="2 3">
    <name type="scientific">Fusarium sarcochroum</name>
    <dbReference type="NCBI Taxonomy" id="1208366"/>
    <lineage>
        <taxon>Eukaryota</taxon>
        <taxon>Fungi</taxon>
        <taxon>Dikarya</taxon>
        <taxon>Ascomycota</taxon>
        <taxon>Pezizomycotina</taxon>
        <taxon>Sordariomycetes</taxon>
        <taxon>Hypocreomycetidae</taxon>
        <taxon>Hypocreales</taxon>
        <taxon>Nectriaceae</taxon>
        <taxon>Fusarium</taxon>
        <taxon>Fusarium lateritium species complex</taxon>
    </lineage>
</organism>
<accession>A0A8H4T6V6</accession>
<dbReference type="AlphaFoldDB" id="A0A8H4T6V6"/>
<keyword evidence="3" id="KW-1185">Reference proteome</keyword>
<evidence type="ECO:0000256" key="1">
    <source>
        <dbReference type="SAM" id="Coils"/>
    </source>
</evidence>
<dbReference type="Gene3D" id="3.90.20.10">
    <property type="match status" value="1"/>
</dbReference>
<protein>
    <submittedName>
        <fullName evidence="2">Uncharacterized protein</fullName>
    </submittedName>
</protein>